<dbReference type="Gene3D" id="3.30.565.10">
    <property type="entry name" value="Histidine kinase-like ATPase, C-terminal domain"/>
    <property type="match status" value="1"/>
</dbReference>
<keyword evidence="18" id="KW-1185">Reference proteome</keyword>
<keyword evidence="12" id="KW-0902">Two-component regulatory system</keyword>
<dbReference type="InterPro" id="IPR050980">
    <property type="entry name" value="2C_sensor_his_kinase"/>
</dbReference>
<keyword evidence="7 14" id="KW-0812">Transmembrane</keyword>
<dbReference type="Pfam" id="PF00512">
    <property type="entry name" value="HisKA"/>
    <property type="match status" value="1"/>
</dbReference>
<dbReference type="PANTHER" id="PTHR44936:SF9">
    <property type="entry name" value="SENSOR PROTEIN CREC"/>
    <property type="match status" value="1"/>
</dbReference>
<dbReference type="SMART" id="SM00387">
    <property type="entry name" value="HATPase_c"/>
    <property type="match status" value="1"/>
</dbReference>
<gene>
    <name evidence="17" type="ORF">SFRA_025435</name>
</gene>
<evidence type="ECO:0000256" key="7">
    <source>
        <dbReference type="ARBA" id="ARBA00022692"/>
    </source>
</evidence>
<evidence type="ECO:0000256" key="2">
    <source>
        <dbReference type="ARBA" id="ARBA00004651"/>
    </source>
</evidence>
<dbReference type="EMBL" id="JNAD02000014">
    <property type="protein sequence ID" value="RKM92233.1"/>
    <property type="molecule type" value="Genomic_DNA"/>
</dbReference>
<dbReference type="InterPro" id="IPR003661">
    <property type="entry name" value="HisK_dim/P_dom"/>
</dbReference>
<evidence type="ECO:0000256" key="13">
    <source>
        <dbReference type="SAM" id="MobiDB-lite"/>
    </source>
</evidence>
<keyword evidence="9 17" id="KW-0418">Kinase</keyword>
<feature type="domain" description="Histidine kinase" evidence="15">
    <location>
        <begin position="236"/>
        <end position="436"/>
    </location>
</feature>
<evidence type="ECO:0000256" key="5">
    <source>
        <dbReference type="ARBA" id="ARBA00022553"/>
    </source>
</evidence>
<dbReference type="GO" id="GO:0000155">
    <property type="term" value="F:phosphorelay sensor kinase activity"/>
    <property type="evidence" value="ECO:0007669"/>
    <property type="project" value="InterPro"/>
</dbReference>
<dbReference type="GO" id="GO:0005524">
    <property type="term" value="F:ATP binding"/>
    <property type="evidence" value="ECO:0007669"/>
    <property type="project" value="UniProtKB-KW"/>
</dbReference>
<evidence type="ECO:0000256" key="9">
    <source>
        <dbReference type="ARBA" id="ARBA00022777"/>
    </source>
</evidence>
<keyword evidence="14" id="KW-0472">Membrane</keyword>
<protein>
    <recommendedName>
        <fullName evidence="3">histidine kinase</fullName>
        <ecNumber evidence="3">2.7.13.3</ecNumber>
    </recommendedName>
</protein>
<comment type="caution">
    <text evidence="17">The sequence shown here is derived from an EMBL/GenBank/DDBJ whole genome shotgun (WGS) entry which is preliminary data.</text>
</comment>
<keyword evidence="11 14" id="KW-1133">Transmembrane helix</keyword>
<dbReference type="CDD" id="cd00082">
    <property type="entry name" value="HisKA"/>
    <property type="match status" value="1"/>
</dbReference>
<dbReference type="SMART" id="SM00304">
    <property type="entry name" value="HAMP"/>
    <property type="match status" value="1"/>
</dbReference>
<dbReference type="PANTHER" id="PTHR44936">
    <property type="entry name" value="SENSOR PROTEIN CREC"/>
    <property type="match status" value="1"/>
</dbReference>
<keyword evidence="5" id="KW-0597">Phosphoprotein</keyword>
<evidence type="ECO:0000256" key="14">
    <source>
        <dbReference type="SAM" id="Phobius"/>
    </source>
</evidence>
<dbReference type="Gene3D" id="1.10.287.130">
    <property type="match status" value="1"/>
</dbReference>
<feature type="transmembrane region" description="Helical" evidence="14">
    <location>
        <begin position="150"/>
        <end position="171"/>
    </location>
</feature>
<keyword evidence="4" id="KW-1003">Cell membrane</keyword>
<evidence type="ECO:0000256" key="4">
    <source>
        <dbReference type="ARBA" id="ARBA00022475"/>
    </source>
</evidence>
<keyword evidence="10" id="KW-0067">ATP-binding</keyword>
<evidence type="ECO:0000256" key="1">
    <source>
        <dbReference type="ARBA" id="ARBA00000085"/>
    </source>
</evidence>
<evidence type="ECO:0000259" key="16">
    <source>
        <dbReference type="PROSITE" id="PS50885"/>
    </source>
</evidence>
<comment type="subcellular location">
    <subcellularLocation>
        <location evidence="2">Cell membrane</location>
        <topology evidence="2">Multi-pass membrane protein</topology>
    </subcellularLocation>
</comment>
<dbReference type="InterPro" id="IPR036097">
    <property type="entry name" value="HisK_dim/P_sf"/>
</dbReference>
<dbReference type="CDD" id="cd06225">
    <property type="entry name" value="HAMP"/>
    <property type="match status" value="1"/>
</dbReference>
<evidence type="ECO:0000313" key="17">
    <source>
        <dbReference type="EMBL" id="RKM92233.1"/>
    </source>
</evidence>
<name>A0A3R7I289_9ACTN</name>
<evidence type="ECO:0000256" key="11">
    <source>
        <dbReference type="ARBA" id="ARBA00022989"/>
    </source>
</evidence>
<keyword evidence="6" id="KW-0808">Transferase</keyword>
<dbReference type="InterPro" id="IPR003594">
    <property type="entry name" value="HATPase_dom"/>
</dbReference>
<evidence type="ECO:0000256" key="10">
    <source>
        <dbReference type="ARBA" id="ARBA00022840"/>
    </source>
</evidence>
<sequence>MGVADAMTLRGWHARLSLGISLLTALAFALPLAFFARQQAAERAQQTSERRAATLVTVLGATQRRSELAAAWRSSGDDALSTCVRLGGGVVGRCPAPAAYAERAAERRRALWVRPPGREEVLLLPVSLPDGGTAVVESAVREEERSEGVLAAWLLLAGAVAALTLISVTGADRMARRLNRSATELARAAAAVGEGDFRGRVAVEGPVEVRRVGRAFNAMADRIDELMRAERELLADLSHRLRTPLTALRLEADLLAVPADSRLRAGLTALDREVTSLISTTRSGPARERLPGRSSSDLPAVVGGRMEFWSALAEAQGRECRVWLGRGPLPVDLPADDLTAALDALLGNVFRHTPPGTGCGVQAGLLSGAPRLVVEDAGPGIESPALAAARGASEGGSSGLGLDIAGKAAEAAGGRLVVDRSPWGGARVTMVFAPVPDDGAVDASGNGHRWTGRSGHRNASGRPPRNAAGGGTAET</sequence>
<dbReference type="PROSITE" id="PS50109">
    <property type="entry name" value="HIS_KIN"/>
    <property type="match status" value="1"/>
</dbReference>
<dbReference type="InterPro" id="IPR036890">
    <property type="entry name" value="HATPase_C_sf"/>
</dbReference>
<feature type="domain" description="HAMP" evidence="16">
    <location>
        <begin position="176"/>
        <end position="228"/>
    </location>
</feature>
<evidence type="ECO:0000256" key="3">
    <source>
        <dbReference type="ARBA" id="ARBA00012438"/>
    </source>
</evidence>
<dbReference type="SUPFAM" id="SSF47384">
    <property type="entry name" value="Homodimeric domain of signal transducing histidine kinase"/>
    <property type="match status" value="1"/>
</dbReference>
<proteinExistence type="predicted"/>
<dbReference type="InterPro" id="IPR005467">
    <property type="entry name" value="His_kinase_dom"/>
</dbReference>
<evidence type="ECO:0000259" key="15">
    <source>
        <dbReference type="PROSITE" id="PS50109"/>
    </source>
</evidence>
<comment type="catalytic activity">
    <reaction evidence="1">
        <text>ATP + protein L-histidine = ADP + protein N-phospho-L-histidine.</text>
        <dbReference type="EC" id="2.7.13.3"/>
    </reaction>
</comment>
<dbReference type="Pfam" id="PF00672">
    <property type="entry name" value="HAMP"/>
    <property type="match status" value="1"/>
</dbReference>
<accession>A0A3R7I289</accession>
<feature type="region of interest" description="Disordered" evidence="13">
    <location>
        <begin position="439"/>
        <end position="475"/>
    </location>
</feature>
<evidence type="ECO:0000313" key="18">
    <source>
        <dbReference type="Proteomes" id="UP000028058"/>
    </source>
</evidence>
<organism evidence="17 18">
    <name type="scientific">Streptomyces xinghaiensis</name>
    <dbReference type="NCBI Taxonomy" id="1038928"/>
    <lineage>
        <taxon>Bacteria</taxon>
        <taxon>Bacillati</taxon>
        <taxon>Actinomycetota</taxon>
        <taxon>Actinomycetes</taxon>
        <taxon>Kitasatosporales</taxon>
        <taxon>Streptomycetaceae</taxon>
        <taxon>Streptomyces</taxon>
    </lineage>
</organism>
<dbReference type="Pfam" id="PF02518">
    <property type="entry name" value="HATPase_c"/>
    <property type="match status" value="1"/>
</dbReference>
<keyword evidence="8" id="KW-0547">Nucleotide-binding</keyword>
<dbReference type="EC" id="2.7.13.3" evidence="3"/>
<dbReference type="PROSITE" id="PS50885">
    <property type="entry name" value="HAMP"/>
    <property type="match status" value="1"/>
</dbReference>
<dbReference type="SUPFAM" id="SSF55874">
    <property type="entry name" value="ATPase domain of HSP90 chaperone/DNA topoisomerase II/histidine kinase"/>
    <property type="match status" value="1"/>
</dbReference>
<evidence type="ECO:0000256" key="6">
    <source>
        <dbReference type="ARBA" id="ARBA00022679"/>
    </source>
</evidence>
<reference evidence="17 18" key="1">
    <citation type="journal article" date="2014" name="Genome Announc.">
        <title>Draft Genome Sequence of Streptomyces fradiae ATCC 19609, a Strain Highly Sensitive to Antibiotics.</title>
        <authorList>
            <person name="Bekker O.B."/>
            <person name="Klimina K.M."/>
            <person name="Vatlin A.A."/>
            <person name="Zakharevich N.V."/>
            <person name="Kasianov A.S."/>
            <person name="Danilenko V.N."/>
        </authorList>
    </citation>
    <scope>NUCLEOTIDE SEQUENCE [LARGE SCALE GENOMIC DNA]</scope>
    <source>
        <strain evidence="17 18">ATCC 19609</strain>
    </source>
</reference>
<evidence type="ECO:0000256" key="12">
    <source>
        <dbReference type="ARBA" id="ARBA00023012"/>
    </source>
</evidence>
<evidence type="ECO:0000256" key="8">
    <source>
        <dbReference type="ARBA" id="ARBA00022741"/>
    </source>
</evidence>
<dbReference type="InterPro" id="IPR003660">
    <property type="entry name" value="HAMP_dom"/>
</dbReference>
<dbReference type="Proteomes" id="UP000028058">
    <property type="component" value="Unassembled WGS sequence"/>
</dbReference>
<dbReference type="AlphaFoldDB" id="A0A3R7I289"/>
<dbReference type="GO" id="GO:0005886">
    <property type="term" value="C:plasma membrane"/>
    <property type="evidence" value="ECO:0007669"/>
    <property type="project" value="UniProtKB-SubCell"/>
</dbReference>